<feature type="compositionally biased region" description="Low complexity" evidence="1">
    <location>
        <begin position="243"/>
        <end position="264"/>
    </location>
</feature>
<feature type="region of interest" description="Disordered" evidence="1">
    <location>
        <begin position="176"/>
        <end position="336"/>
    </location>
</feature>
<keyword evidence="3" id="KW-1185">Reference proteome</keyword>
<evidence type="ECO:0000313" key="2">
    <source>
        <dbReference type="EMBL" id="KAK3688199.1"/>
    </source>
</evidence>
<protein>
    <submittedName>
        <fullName evidence="2">Uncharacterized protein</fullName>
    </submittedName>
</protein>
<evidence type="ECO:0000256" key="1">
    <source>
        <dbReference type="SAM" id="MobiDB-lite"/>
    </source>
</evidence>
<reference evidence="2" key="2">
    <citation type="submission" date="2023-06" db="EMBL/GenBank/DDBJ databases">
        <authorList>
            <consortium name="Lawrence Berkeley National Laboratory"/>
            <person name="Haridas S."/>
            <person name="Hensen N."/>
            <person name="Bonometti L."/>
            <person name="Westerberg I."/>
            <person name="Brannstrom I.O."/>
            <person name="Guillou S."/>
            <person name="Cros-Aarteil S."/>
            <person name="Calhoun S."/>
            <person name="Kuo A."/>
            <person name="Mondo S."/>
            <person name="Pangilinan J."/>
            <person name="Riley R."/>
            <person name="Labutti K."/>
            <person name="Andreopoulos B."/>
            <person name="Lipzen A."/>
            <person name="Chen C."/>
            <person name="Yanf M."/>
            <person name="Daum C."/>
            <person name="Ng V."/>
            <person name="Clum A."/>
            <person name="Steindorff A."/>
            <person name="Ohm R."/>
            <person name="Martin F."/>
            <person name="Silar P."/>
            <person name="Natvig D."/>
            <person name="Lalanne C."/>
            <person name="Gautier V."/>
            <person name="Ament-Velasquez S.L."/>
            <person name="Kruys A."/>
            <person name="Hutchinson M.I."/>
            <person name="Powell A.J."/>
            <person name="Barry K."/>
            <person name="Miller A.N."/>
            <person name="Grigoriev I.V."/>
            <person name="Debuchy R."/>
            <person name="Gladieux P."/>
            <person name="Thoren M.H."/>
            <person name="Johannesson H."/>
        </authorList>
    </citation>
    <scope>NUCLEOTIDE SEQUENCE</scope>
    <source>
        <strain evidence="2">CBS 314.62</strain>
    </source>
</reference>
<feature type="compositionally biased region" description="Polar residues" evidence="1">
    <location>
        <begin position="201"/>
        <end position="216"/>
    </location>
</feature>
<organism evidence="2 3">
    <name type="scientific">Podospora appendiculata</name>
    <dbReference type="NCBI Taxonomy" id="314037"/>
    <lineage>
        <taxon>Eukaryota</taxon>
        <taxon>Fungi</taxon>
        <taxon>Dikarya</taxon>
        <taxon>Ascomycota</taxon>
        <taxon>Pezizomycotina</taxon>
        <taxon>Sordariomycetes</taxon>
        <taxon>Sordariomycetidae</taxon>
        <taxon>Sordariales</taxon>
        <taxon>Podosporaceae</taxon>
        <taxon>Podospora</taxon>
    </lineage>
</organism>
<evidence type="ECO:0000313" key="3">
    <source>
        <dbReference type="Proteomes" id="UP001270362"/>
    </source>
</evidence>
<dbReference type="Proteomes" id="UP001270362">
    <property type="component" value="Unassembled WGS sequence"/>
</dbReference>
<proteinExistence type="predicted"/>
<dbReference type="AlphaFoldDB" id="A0AAE0X9K3"/>
<feature type="compositionally biased region" description="Polar residues" evidence="1">
    <location>
        <begin position="295"/>
        <end position="333"/>
    </location>
</feature>
<sequence>MLDDQHACIVPHSFSLACALHNPCDHVIMLPWADSAPSNTRDHKLSTQWLQRPFKSSTFSITMFISFRRLRKAKAPAVCVKDDVPHEQHNAPPADMHTLPMILPRNKADHELSRGRDSDQKAEALHTNDHCLTSGDTRSQTVTLIDSPQHMGAEAEQFKTNGEYYDHILTNVKRLKQAQRQPPAEIPFVNPPPPNAHGLNAATQARSSRSPKNLQSLRGMPAPETMPYCYPRGASTQTSPSFSRSTATPMSSRSSSSPNPSPALSKKKPEKPESLQLKFSAFEKRSPAGGRKLASLTSPAITSPRSSTTSQLRVISHPPSATSPLNSAISAPATSARRRSDLQELWSMIPVPRTALPRHMRFGKAKKEHRQAHSGPLYISGPVLIPEQTGEFGKIWTPDRAQLSAGAIREQLVVKQAVEGFDVPVPSGKSLLFG</sequence>
<gene>
    <name evidence="2" type="ORF">B0T22DRAFT_147957</name>
</gene>
<dbReference type="EMBL" id="JAULSO010000002">
    <property type="protein sequence ID" value="KAK3688199.1"/>
    <property type="molecule type" value="Genomic_DNA"/>
</dbReference>
<reference evidence="2" key="1">
    <citation type="journal article" date="2023" name="Mol. Phylogenet. Evol.">
        <title>Genome-scale phylogeny and comparative genomics of the fungal order Sordariales.</title>
        <authorList>
            <person name="Hensen N."/>
            <person name="Bonometti L."/>
            <person name="Westerberg I."/>
            <person name="Brannstrom I.O."/>
            <person name="Guillou S."/>
            <person name="Cros-Aarteil S."/>
            <person name="Calhoun S."/>
            <person name="Haridas S."/>
            <person name="Kuo A."/>
            <person name="Mondo S."/>
            <person name="Pangilinan J."/>
            <person name="Riley R."/>
            <person name="LaButti K."/>
            <person name="Andreopoulos B."/>
            <person name="Lipzen A."/>
            <person name="Chen C."/>
            <person name="Yan M."/>
            <person name="Daum C."/>
            <person name="Ng V."/>
            <person name="Clum A."/>
            <person name="Steindorff A."/>
            <person name="Ohm R.A."/>
            <person name="Martin F."/>
            <person name="Silar P."/>
            <person name="Natvig D.O."/>
            <person name="Lalanne C."/>
            <person name="Gautier V."/>
            <person name="Ament-Velasquez S.L."/>
            <person name="Kruys A."/>
            <person name="Hutchinson M.I."/>
            <person name="Powell A.J."/>
            <person name="Barry K."/>
            <person name="Miller A.N."/>
            <person name="Grigoriev I.V."/>
            <person name="Debuchy R."/>
            <person name="Gladieux P."/>
            <person name="Hiltunen Thoren M."/>
            <person name="Johannesson H."/>
        </authorList>
    </citation>
    <scope>NUCLEOTIDE SEQUENCE</scope>
    <source>
        <strain evidence="2">CBS 314.62</strain>
    </source>
</reference>
<name>A0AAE0X9K3_9PEZI</name>
<accession>A0AAE0X9K3</accession>
<comment type="caution">
    <text evidence="2">The sequence shown here is derived from an EMBL/GenBank/DDBJ whole genome shotgun (WGS) entry which is preliminary data.</text>
</comment>